<dbReference type="AlphaFoldDB" id="A0A8H7GW05"/>
<feature type="compositionally biased region" description="Low complexity" evidence="4">
    <location>
        <begin position="23"/>
        <end position="35"/>
    </location>
</feature>
<feature type="compositionally biased region" description="Polar residues" evidence="4">
    <location>
        <begin position="101"/>
        <end position="112"/>
    </location>
</feature>
<accession>A0A8H7GW05</accession>
<feature type="compositionally biased region" description="Polar residues" evidence="4">
    <location>
        <begin position="50"/>
        <end position="67"/>
    </location>
</feature>
<dbReference type="Pfam" id="PF13634">
    <property type="entry name" value="Nucleoporin_FG"/>
    <property type="match status" value="1"/>
</dbReference>
<dbReference type="GO" id="GO:0031965">
    <property type="term" value="C:nuclear membrane"/>
    <property type="evidence" value="ECO:0007669"/>
    <property type="project" value="UniProtKB-SubCell"/>
</dbReference>
<keyword evidence="3" id="KW-0539">Nucleus</keyword>
<keyword evidence="3" id="KW-0906">Nuclear pore complex</keyword>
<organism evidence="5 6">
    <name type="scientific">Metschnikowia pulcherrima</name>
    <dbReference type="NCBI Taxonomy" id="27326"/>
    <lineage>
        <taxon>Eukaryota</taxon>
        <taxon>Fungi</taxon>
        <taxon>Dikarya</taxon>
        <taxon>Ascomycota</taxon>
        <taxon>Saccharomycotina</taxon>
        <taxon>Pichiomycetes</taxon>
        <taxon>Metschnikowiaceae</taxon>
        <taxon>Metschnikowia</taxon>
    </lineage>
</organism>
<dbReference type="InterPro" id="IPR025574">
    <property type="entry name" value="Nucleoporin_FG_rpt"/>
</dbReference>
<dbReference type="GO" id="GO:0017056">
    <property type="term" value="F:structural constituent of nuclear pore"/>
    <property type="evidence" value="ECO:0007669"/>
    <property type="project" value="UniProtKB-ARBA"/>
</dbReference>
<feature type="region of interest" description="Disordered" evidence="4">
    <location>
        <begin position="95"/>
        <end position="148"/>
    </location>
</feature>
<keyword evidence="3" id="KW-0509">mRNA transport</keyword>
<gene>
    <name evidence="5" type="ORF">HF325_000221</name>
</gene>
<dbReference type="EMBL" id="JACBPP010000001">
    <property type="protein sequence ID" value="KAF8004764.1"/>
    <property type="molecule type" value="Genomic_DNA"/>
</dbReference>
<evidence type="ECO:0000256" key="1">
    <source>
        <dbReference type="ARBA" id="ARBA00004567"/>
    </source>
</evidence>
<dbReference type="GO" id="GO:0044613">
    <property type="term" value="C:nuclear pore central transport channel"/>
    <property type="evidence" value="ECO:0007669"/>
    <property type="project" value="UniProtKB-ARBA"/>
</dbReference>
<keyword evidence="3" id="KW-0813">Transport</keyword>
<reference evidence="5" key="1">
    <citation type="submission" date="2020-10" db="EMBL/GenBank/DDBJ databases">
        <title>The Whole-Genome Sequence of Metschnikowia persimmonesis, a Novel Endophytic Yeast Species Isolated from Medicinal Plant Diospyros kaki Thumb.</title>
        <authorList>
            <person name="Rahmat E."/>
            <person name="Kang Y."/>
        </authorList>
    </citation>
    <scope>NUCLEOTIDE SEQUENCE</scope>
    <source>
        <strain evidence="5">KIOM G15050</strain>
    </source>
</reference>
<dbReference type="OrthoDB" id="6162375at2759"/>
<proteinExistence type="predicted"/>
<evidence type="ECO:0000256" key="2">
    <source>
        <dbReference type="ARBA" id="ARBA00004620"/>
    </source>
</evidence>
<keyword evidence="6" id="KW-1185">Reference proteome</keyword>
<sequence>MNIGSSWGNSSGFGTSKRPEKFSLGINSSAPSSSGGLLGNKPAGPAFGAQASSGTFPSLNGGQNPTGANPAAPSNLFGALSGGLFGNSAKTGASQPGGLFGNSSTTQQNGMGNANAPKPSSGLFGSSQQNSLSTLQPSSGLFGNSTQPNAPLFGSSGQAINSLFGNLTGALNAPASSLGSGNPYGQNNVLANIAKSELLMPPSITSSLFEDPKTDVKHAKPHHGKVCESVIQTLVCVAVSENIQHISIEHGFKGKLGLRKIQWYVYPTKFG</sequence>
<dbReference type="GO" id="GO:0006606">
    <property type="term" value="P:protein import into nucleus"/>
    <property type="evidence" value="ECO:0007669"/>
    <property type="project" value="UniProtKB-ARBA"/>
</dbReference>
<protein>
    <submittedName>
        <fullName evidence="5">Uncharacterized protein</fullName>
    </submittedName>
</protein>
<evidence type="ECO:0000313" key="5">
    <source>
        <dbReference type="EMBL" id="KAF8004764.1"/>
    </source>
</evidence>
<keyword evidence="3" id="KW-0653">Protein transport</keyword>
<feature type="region of interest" description="Disordered" evidence="4">
    <location>
        <begin position="1"/>
        <end position="74"/>
    </location>
</feature>
<evidence type="ECO:0000256" key="3">
    <source>
        <dbReference type="ARBA" id="ARBA00023132"/>
    </source>
</evidence>
<evidence type="ECO:0000256" key="4">
    <source>
        <dbReference type="SAM" id="MobiDB-lite"/>
    </source>
</evidence>
<comment type="caution">
    <text evidence="5">The sequence shown here is derived from an EMBL/GenBank/DDBJ whole genome shotgun (WGS) entry which is preliminary data.</text>
</comment>
<dbReference type="Proteomes" id="UP000649328">
    <property type="component" value="Unassembled WGS sequence"/>
</dbReference>
<feature type="compositionally biased region" description="Polar residues" evidence="4">
    <location>
        <begin position="123"/>
        <end position="148"/>
    </location>
</feature>
<evidence type="ECO:0000313" key="6">
    <source>
        <dbReference type="Proteomes" id="UP000649328"/>
    </source>
</evidence>
<keyword evidence="3" id="KW-0811">Translocation</keyword>
<feature type="compositionally biased region" description="Polar residues" evidence="4">
    <location>
        <begin position="1"/>
        <end position="14"/>
    </location>
</feature>
<comment type="subcellular location">
    <subcellularLocation>
        <location evidence="2">Nucleus membrane</location>
        <topology evidence="2">Peripheral membrane protein</topology>
        <orientation evidence="2">Nucleoplasmic side</orientation>
    </subcellularLocation>
    <subcellularLocation>
        <location evidence="1">Nucleus</location>
        <location evidence="1">Nuclear pore complex</location>
    </subcellularLocation>
</comment>
<name>A0A8H7GW05_9ASCO</name>